<evidence type="ECO:0000313" key="2">
    <source>
        <dbReference type="EMBL" id="KAJ1369269.1"/>
    </source>
</evidence>
<dbReference type="Proteomes" id="UP001196413">
    <property type="component" value="Unassembled WGS sequence"/>
</dbReference>
<dbReference type="Pfam" id="PF00122">
    <property type="entry name" value="E1-E2_ATPase"/>
    <property type="match status" value="1"/>
</dbReference>
<feature type="domain" description="P-type ATPase A" evidence="1">
    <location>
        <begin position="5"/>
        <end position="45"/>
    </location>
</feature>
<organism evidence="2 3">
    <name type="scientific">Parelaphostrongylus tenuis</name>
    <name type="common">Meningeal worm</name>
    <dbReference type="NCBI Taxonomy" id="148309"/>
    <lineage>
        <taxon>Eukaryota</taxon>
        <taxon>Metazoa</taxon>
        <taxon>Ecdysozoa</taxon>
        <taxon>Nematoda</taxon>
        <taxon>Chromadorea</taxon>
        <taxon>Rhabditida</taxon>
        <taxon>Rhabditina</taxon>
        <taxon>Rhabditomorpha</taxon>
        <taxon>Strongyloidea</taxon>
        <taxon>Metastrongylidae</taxon>
        <taxon>Parelaphostrongylus</taxon>
    </lineage>
</organism>
<dbReference type="AlphaFoldDB" id="A0AAD5R5H5"/>
<keyword evidence="3" id="KW-1185">Reference proteome</keyword>
<accession>A0AAD5R5H5</accession>
<dbReference type="SUPFAM" id="SSF81653">
    <property type="entry name" value="Calcium ATPase, transduction domain A"/>
    <property type="match status" value="1"/>
</dbReference>
<dbReference type="EMBL" id="JAHQIW010006473">
    <property type="protein sequence ID" value="KAJ1369269.1"/>
    <property type="molecule type" value="Genomic_DNA"/>
</dbReference>
<evidence type="ECO:0000259" key="1">
    <source>
        <dbReference type="Pfam" id="PF00122"/>
    </source>
</evidence>
<dbReference type="InterPro" id="IPR059000">
    <property type="entry name" value="ATPase_P-type_domA"/>
</dbReference>
<evidence type="ECO:0000313" key="3">
    <source>
        <dbReference type="Proteomes" id="UP001196413"/>
    </source>
</evidence>
<sequence>MFTQTVLRDGCVVAIPKLLLVEGDIILLRPSQPAPCDCKLINGEKMRKGDRILSKVMIDQATGAAVPLSSIKAIALSTPLTEHFNAIGENQEMHSPLEYQVCG</sequence>
<dbReference type="Gene3D" id="2.70.150.10">
    <property type="entry name" value="Calcium-transporting ATPase, cytoplasmic transduction domain A"/>
    <property type="match status" value="1"/>
</dbReference>
<dbReference type="InterPro" id="IPR008250">
    <property type="entry name" value="ATPase_P-typ_transduc_dom_A_sf"/>
</dbReference>
<protein>
    <recommendedName>
        <fullName evidence="1">P-type ATPase A domain-containing protein</fullName>
    </recommendedName>
</protein>
<gene>
    <name evidence="2" type="ORF">KIN20_030687</name>
</gene>
<proteinExistence type="predicted"/>
<reference evidence="2" key="1">
    <citation type="submission" date="2021-06" db="EMBL/GenBank/DDBJ databases">
        <title>Parelaphostrongylus tenuis whole genome reference sequence.</title>
        <authorList>
            <person name="Garwood T.J."/>
            <person name="Larsen P.A."/>
            <person name="Fountain-Jones N.M."/>
            <person name="Garbe J.R."/>
            <person name="Macchietto M.G."/>
            <person name="Kania S.A."/>
            <person name="Gerhold R.W."/>
            <person name="Richards J.E."/>
            <person name="Wolf T.M."/>
        </authorList>
    </citation>
    <scope>NUCLEOTIDE SEQUENCE</scope>
    <source>
        <strain evidence="2">MNPRO001-30</strain>
        <tissue evidence="2">Meninges</tissue>
    </source>
</reference>
<comment type="caution">
    <text evidence="2">The sequence shown here is derived from an EMBL/GenBank/DDBJ whole genome shotgun (WGS) entry which is preliminary data.</text>
</comment>
<name>A0AAD5R5H5_PARTN</name>